<sequence>MNDNAKKIALVTGGNQGIGFEICRQLAQAGVRVLVGARNAERGNEAVRLLNAEGGNAACVRMDVTDAAQVSAAAEDIARSYGRLDILVNNAGVLLPESRPGESGAELVRQVYETNVFGVVRVTQAMLPLLRRSAGGRIVNLSSSLASLRLHGDPSFELGSFLMLGYNSSKTAVNALTVMWAKDLAGDGIKVNAADPGYCATAMTGYASPQVRRRRRAGARSPGAAAGRRSERRLFRRRGSDSLVNPGNRPTA</sequence>
<dbReference type="InterPro" id="IPR036291">
    <property type="entry name" value="NAD(P)-bd_dom_sf"/>
</dbReference>
<organism evidence="6 7">
    <name type="scientific">Cohnella rhizosphaerae</name>
    <dbReference type="NCBI Taxonomy" id="1457232"/>
    <lineage>
        <taxon>Bacteria</taxon>
        <taxon>Bacillati</taxon>
        <taxon>Bacillota</taxon>
        <taxon>Bacilli</taxon>
        <taxon>Bacillales</taxon>
        <taxon>Paenibacillaceae</taxon>
        <taxon>Cohnella</taxon>
    </lineage>
</organism>
<protein>
    <submittedName>
        <fullName evidence="6">SDR family NAD(P)-dependent oxidoreductase</fullName>
    </submittedName>
</protein>
<evidence type="ECO:0000313" key="6">
    <source>
        <dbReference type="EMBL" id="MDG0811506.1"/>
    </source>
</evidence>
<dbReference type="PANTHER" id="PTHR43490">
    <property type="entry name" value="(+)-NEOMENTHOL DEHYDROGENASE"/>
    <property type="match status" value="1"/>
</dbReference>
<dbReference type="AlphaFoldDB" id="A0A9X4KUS2"/>
<comment type="caution">
    <text evidence="6">The sequence shown here is derived from an EMBL/GenBank/DDBJ whole genome shotgun (WGS) entry which is preliminary data.</text>
</comment>
<dbReference type="PANTHER" id="PTHR43490:SF99">
    <property type="entry name" value="SHORT-CHAIN DEHYDROGENASE_REDUCTASE"/>
    <property type="match status" value="1"/>
</dbReference>
<comment type="similarity">
    <text evidence="1 4">Belongs to the short-chain dehydrogenases/reductases (SDR) family.</text>
</comment>
<dbReference type="Proteomes" id="UP001153404">
    <property type="component" value="Unassembled WGS sequence"/>
</dbReference>
<dbReference type="SUPFAM" id="SSF51735">
    <property type="entry name" value="NAD(P)-binding Rossmann-fold domains"/>
    <property type="match status" value="1"/>
</dbReference>
<evidence type="ECO:0000256" key="1">
    <source>
        <dbReference type="ARBA" id="ARBA00006484"/>
    </source>
</evidence>
<accession>A0A9X4KUS2</accession>
<dbReference type="InterPro" id="IPR002347">
    <property type="entry name" value="SDR_fam"/>
</dbReference>
<name>A0A9X4KUS2_9BACL</name>
<feature type="compositionally biased region" description="Polar residues" evidence="5">
    <location>
        <begin position="242"/>
        <end position="252"/>
    </location>
</feature>
<evidence type="ECO:0000313" key="7">
    <source>
        <dbReference type="Proteomes" id="UP001153404"/>
    </source>
</evidence>
<proteinExistence type="inferred from homology"/>
<dbReference type="PROSITE" id="PS00061">
    <property type="entry name" value="ADH_SHORT"/>
    <property type="match status" value="1"/>
</dbReference>
<dbReference type="PRINTS" id="PR00080">
    <property type="entry name" value="SDRFAMILY"/>
</dbReference>
<dbReference type="EMBL" id="JAPDIA010000007">
    <property type="protein sequence ID" value="MDG0811506.1"/>
    <property type="molecule type" value="Genomic_DNA"/>
</dbReference>
<gene>
    <name evidence="6" type="ORF">OMP40_20630</name>
</gene>
<evidence type="ECO:0000256" key="2">
    <source>
        <dbReference type="ARBA" id="ARBA00022857"/>
    </source>
</evidence>
<dbReference type="GO" id="GO:0016491">
    <property type="term" value="F:oxidoreductase activity"/>
    <property type="evidence" value="ECO:0007669"/>
    <property type="project" value="UniProtKB-KW"/>
</dbReference>
<keyword evidence="7" id="KW-1185">Reference proteome</keyword>
<dbReference type="Pfam" id="PF00106">
    <property type="entry name" value="adh_short"/>
    <property type="match status" value="1"/>
</dbReference>
<dbReference type="PRINTS" id="PR00081">
    <property type="entry name" value="GDHRDH"/>
</dbReference>
<keyword evidence="3" id="KW-0560">Oxidoreductase</keyword>
<dbReference type="RefSeq" id="WP_277534164.1">
    <property type="nucleotide sequence ID" value="NZ_JAPDIA010000007.1"/>
</dbReference>
<keyword evidence="2" id="KW-0521">NADP</keyword>
<dbReference type="Gene3D" id="3.40.50.720">
    <property type="entry name" value="NAD(P)-binding Rossmann-like Domain"/>
    <property type="match status" value="1"/>
</dbReference>
<dbReference type="InterPro" id="IPR020904">
    <property type="entry name" value="Sc_DH/Rdtase_CS"/>
</dbReference>
<reference evidence="6" key="1">
    <citation type="submission" date="2022-10" db="EMBL/GenBank/DDBJ databases">
        <title>Comparative genomic analysis of Cohnella hashimotonis sp. nov., isolated from the International Space Station.</title>
        <authorList>
            <person name="Simpson A."/>
            <person name="Venkateswaran K."/>
        </authorList>
    </citation>
    <scope>NUCLEOTIDE SEQUENCE</scope>
    <source>
        <strain evidence="6">DSM 28161</strain>
    </source>
</reference>
<feature type="region of interest" description="Disordered" evidence="5">
    <location>
        <begin position="210"/>
        <end position="252"/>
    </location>
</feature>
<evidence type="ECO:0000256" key="4">
    <source>
        <dbReference type="RuleBase" id="RU000363"/>
    </source>
</evidence>
<evidence type="ECO:0000256" key="3">
    <source>
        <dbReference type="ARBA" id="ARBA00023002"/>
    </source>
</evidence>
<evidence type="ECO:0000256" key="5">
    <source>
        <dbReference type="SAM" id="MobiDB-lite"/>
    </source>
</evidence>